<feature type="domain" description="Mur ligase C-terminal" evidence="23">
    <location>
        <begin position="269"/>
        <end position="390"/>
    </location>
</feature>
<evidence type="ECO:0000256" key="6">
    <source>
        <dbReference type="ARBA" id="ARBA00011245"/>
    </source>
</evidence>
<evidence type="ECO:0000256" key="3">
    <source>
        <dbReference type="ARBA" id="ARBA00004799"/>
    </source>
</evidence>
<evidence type="ECO:0000256" key="12">
    <source>
        <dbReference type="ARBA" id="ARBA00022741"/>
    </source>
</evidence>
<comment type="subunit">
    <text evidence="6">Monomer.</text>
</comment>
<evidence type="ECO:0000256" key="17">
    <source>
        <dbReference type="ARBA" id="ARBA00030592"/>
    </source>
</evidence>
<dbReference type="Proteomes" id="UP000575898">
    <property type="component" value="Unassembled WGS sequence"/>
</dbReference>
<evidence type="ECO:0000256" key="11">
    <source>
        <dbReference type="ARBA" id="ARBA00022723"/>
    </source>
</evidence>
<dbReference type="FunFam" id="3.40.1190.10:FF:000004">
    <property type="entry name" value="Dihydrofolate synthase/folylpolyglutamate synthase"/>
    <property type="match status" value="1"/>
</dbReference>
<dbReference type="EC" id="6.3.2.17" evidence="8"/>
<dbReference type="NCBIfam" id="NF008101">
    <property type="entry name" value="PRK10846.1"/>
    <property type="match status" value="1"/>
</dbReference>
<evidence type="ECO:0000256" key="20">
    <source>
        <dbReference type="ARBA" id="ARBA00047808"/>
    </source>
</evidence>
<dbReference type="SUPFAM" id="SSF53244">
    <property type="entry name" value="MurD-like peptide ligases, peptide-binding domain"/>
    <property type="match status" value="1"/>
</dbReference>
<evidence type="ECO:0000256" key="16">
    <source>
        <dbReference type="ARBA" id="ARBA00030048"/>
    </source>
</evidence>
<dbReference type="GO" id="GO:0046872">
    <property type="term" value="F:metal ion binding"/>
    <property type="evidence" value="ECO:0007669"/>
    <property type="project" value="UniProtKB-KW"/>
</dbReference>
<dbReference type="EC" id="6.3.2.12" evidence="7"/>
<dbReference type="Gene3D" id="3.40.1190.10">
    <property type="entry name" value="Mur-like, catalytic domain"/>
    <property type="match status" value="1"/>
</dbReference>
<evidence type="ECO:0000256" key="13">
    <source>
        <dbReference type="ARBA" id="ARBA00022840"/>
    </source>
</evidence>
<comment type="caution">
    <text evidence="25">The sequence shown here is derived from an EMBL/GenBank/DDBJ whole genome shotgun (WGS) entry which is preliminary data.</text>
</comment>
<dbReference type="GO" id="GO:0046656">
    <property type="term" value="P:folic acid biosynthetic process"/>
    <property type="evidence" value="ECO:0007669"/>
    <property type="project" value="UniProtKB-KW"/>
</dbReference>
<dbReference type="PROSITE" id="PS01011">
    <property type="entry name" value="FOLYLPOLYGLU_SYNT_1"/>
    <property type="match status" value="1"/>
</dbReference>
<evidence type="ECO:0000259" key="24">
    <source>
        <dbReference type="Pfam" id="PF08245"/>
    </source>
</evidence>
<feature type="domain" description="Mur ligase central" evidence="24">
    <location>
        <begin position="28"/>
        <end position="242"/>
    </location>
</feature>
<comment type="function">
    <text evidence="2">Functions in two distinct reactions of the de novo folate biosynthetic pathway. Catalyzes the addition of a glutamate residue to dihydropteroate (7,8-dihydropteroate or H2Pte) to form dihydrofolate (7,8-dihydrofolate monoglutamate or H2Pte-Glu). Also catalyzes successive additions of L-glutamate to tetrahydrofolate or 10-formyltetrahydrofolate or 5,10-methylenetetrahydrofolate, leading to folylpolyglutamate derivatives.</text>
</comment>
<evidence type="ECO:0000256" key="18">
    <source>
        <dbReference type="ARBA" id="ARBA00032510"/>
    </source>
</evidence>
<dbReference type="AlphaFoldDB" id="A0A840MHW0"/>
<dbReference type="PANTHER" id="PTHR11136:SF0">
    <property type="entry name" value="DIHYDROFOLATE SYNTHETASE-RELATED"/>
    <property type="match status" value="1"/>
</dbReference>
<dbReference type="GO" id="GO:0004326">
    <property type="term" value="F:tetrahydrofolylpolyglutamate synthase activity"/>
    <property type="evidence" value="ECO:0007669"/>
    <property type="project" value="UniProtKB-EC"/>
</dbReference>
<comment type="catalytic activity">
    <reaction evidence="22">
        <text>7,8-dihydropteroate + L-glutamate + ATP = 7,8-dihydrofolate + ADP + phosphate + H(+)</text>
        <dbReference type="Rhea" id="RHEA:23584"/>
        <dbReference type="ChEBI" id="CHEBI:15378"/>
        <dbReference type="ChEBI" id="CHEBI:17839"/>
        <dbReference type="ChEBI" id="CHEBI:29985"/>
        <dbReference type="ChEBI" id="CHEBI:30616"/>
        <dbReference type="ChEBI" id="CHEBI:43474"/>
        <dbReference type="ChEBI" id="CHEBI:57451"/>
        <dbReference type="ChEBI" id="CHEBI:456216"/>
        <dbReference type="EC" id="6.3.2.12"/>
    </reaction>
</comment>
<keyword evidence="26" id="KW-1185">Reference proteome</keyword>
<evidence type="ECO:0000256" key="5">
    <source>
        <dbReference type="ARBA" id="ARBA00008276"/>
    </source>
</evidence>
<dbReference type="Pfam" id="PF02875">
    <property type="entry name" value="Mur_ligase_C"/>
    <property type="match status" value="1"/>
</dbReference>
<sequence length="403" mass="43324">MAIDLGLARVQAAKAQMGLNLACPVITIGGTNGKGSVCAFLSTILTAAGYKVGCYTSPHLLHYNERVAVELQPISDAALIRSFEAVEAGRGQTPLTYYEFGTLAAIWHFAQAALDVVILEVGLGGRLDAVNAFDADVAAVVSVDLDHQAYLGDTREAIAYEKAGIFRAGKVAVCGDAQPPATLVEHAQSIDADLQLIGKDFGFTRQEQQWAFWGRRGKHLSLPFPALRGAYQLGNASVAMAVLDELRDRLPVSISDIKRGLLQVEWPARFQVMPGRPSVILDVAHNPHAARAFGASLKAMGYYEQTFAVFSMLADKDIGSVISLLKEQIDHWFIAPLDGPRAMSVEALQAALQAANVIGKISTFETIGDAYRAACDKAGENDRIAAFGSFYTVAEVLQARQTR</sequence>
<keyword evidence="14" id="KW-0460">Magnesium</keyword>
<dbReference type="EMBL" id="JACHHY010000011">
    <property type="protein sequence ID" value="MBB5018794.1"/>
    <property type="molecule type" value="Genomic_DNA"/>
</dbReference>
<evidence type="ECO:0000256" key="9">
    <source>
        <dbReference type="ARBA" id="ARBA00019357"/>
    </source>
</evidence>
<keyword evidence="11" id="KW-0479">Metal-binding</keyword>
<dbReference type="NCBIfam" id="TIGR01499">
    <property type="entry name" value="folC"/>
    <property type="match status" value="1"/>
</dbReference>
<dbReference type="InterPro" id="IPR013221">
    <property type="entry name" value="Mur_ligase_cen"/>
</dbReference>
<evidence type="ECO:0000313" key="25">
    <source>
        <dbReference type="EMBL" id="MBB5018794.1"/>
    </source>
</evidence>
<dbReference type="InterPro" id="IPR004101">
    <property type="entry name" value="Mur_ligase_C"/>
</dbReference>
<evidence type="ECO:0000256" key="21">
    <source>
        <dbReference type="ARBA" id="ARBA00049035"/>
    </source>
</evidence>
<accession>A0A840MHW0</accession>
<dbReference type="InterPro" id="IPR036565">
    <property type="entry name" value="Mur-like_cat_sf"/>
</dbReference>
<keyword evidence="13" id="KW-0067">ATP-binding</keyword>
<protein>
    <recommendedName>
        <fullName evidence="9">Dihydrofolate synthase/folylpolyglutamate synthase</fullName>
        <ecNumber evidence="7">6.3.2.12</ecNumber>
        <ecNumber evidence="8">6.3.2.17</ecNumber>
    </recommendedName>
    <alternativeName>
        <fullName evidence="18">Folylpoly-gamma-glutamate synthetase-dihydrofolate synthetase</fullName>
    </alternativeName>
    <alternativeName>
        <fullName evidence="16">Folylpolyglutamate synthetase</fullName>
    </alternativeName>
    <alternativeName>
        <fullName evidence="17">Tetrahydrofolylpolyglutamate synthase</fullName>
    </alternativeName>
</protein>
<keyword evidence="12" id="KW-0547">Nucleotide-binding</keyword>
<evidence type="ECO:0000256" key="10">
    <source>
        <dbReference type="ARBA" id="ARBA00022598"/>
    </source>
</evidence>
<dbReference type="InterPro" id="IPR036615">
    <property type="entry name" value="Mur_ligase_C_dom_sf"/>
</dbReference>
<dbReference type="Gene3D" id="3.90.190.20">
    <property type="entry name" value="Mur ligase, C-terminal domain"/>
    <property type="match status" value="1"/>
</dbReference>
<comment type="catalytic activity">
    <reaction evidence="19">
        <text>(6S)-5,6,7,8-tetrahydrofolyl-(gamma-L-Glu)(n) + L-glutamate + ATP = (6S)-5,6,7,8-tetrahydrofolyl-(gamma-L-Glu)(n+1) + ADP + phosphate + H(+)</text>
        <dbReference type="Rhea" id="RHEA:10580"/>
        <dbReference type="Rhea" id="RHEA-COMP:14738"/>
        <dbReference type="Rhea" id="RHEA-COMP:14740"/>
        <dbReference type="ChEBI" id="CHEBI:15378"/>
        <dbReference type="ChEBI" id="CHEBI:29985"/>
        <dbReference type="ChEBI" id="CHEBI:30616"/>
        <dbReference type="ChEBI" id="CHEBI:43474"/>
        <dbReference type="ChEBI" id="CHEBI:141005"/>
        <dbReference type="ChEBI" id="CHEBI:456216"/>
        <dbReference type="EC" id="6.3.2.17"/>
    </reaction>
</comment>
<proteinExistence type="inferred from homology"/>
<organism evidence="25 26">
    <name type="scientific">Chitinivorax tropicus</name>
    <dbReference type="NCBI Taxonomy" id="714531"/>
    <lineage>
        <taxon>Bacteria</taxon>
        <taxon>Pseudomonadati</taxon>
        <taxon>Pseudomonadota</taxon>
        <taxon>Betaproteobacteria</taxon>
        <taxon>Chitinivorax</taxon>
    </lineage>
</organism>
<evidence type="ECO:0000259" key="23">
    <source>
        <dbReference type="Pfam" id="PF02875"/>
    </source>
</evidence>
<comment type="pathway">
    <text evidence="3">Cofactor biosynthesis; tetrahydrofolate biosynthesis; 7,8-dihydrofolate from 2-amino-4-hydroxy-6-hydroxymethyl-7,8-dihydropteridine diphosphate and 4-aminobenzoate: step 2/2.</text>
</comment>
<dbReference type="GO" id="GO:0005737">
    <property type="term" value="C:cytoplasm"/>
    <property type="evidence" value="ECO:0007669"/>
    <property type="project" value="TreeGrafter"/>
</dbReference>
<dbReference type="GO" id="GO:0008841">
    <property type="term" value="F:dihydrofolate synthase activity"/>
    <property type="evidence" value="ECO:0007669"/>
    <property type="project" value="UniProtKB-EC"/>
</dbReference>
<evidence type="ECO:0000256" key="4">
    <source>
        <dbReference type="ARBA" id="ARBA00005150"/>
    </source>
</evidence>
<evidence type="ECO:0000256" key="15">
    <source>
        <dbReference type="ARBA" id="ARBA00022909"/>
    </source>
</evidence>
<reference evidence="25 26" key="1">
    <citation type="submission" date="2020-08" db="EMBL/GenBank/DDBJ databases">
        <title>Genomic Encyclopedia of Type Strains, Phase IV (KMG-IV): sequencing the most valuable type-strain genomes for metagenomic binning, comparative biology and taxonomic classification.</title>
        <authorList>
            <person name="Goeker M."/>
        </authorList>
    </citation>
    <scope>NUCLEOTIDE SEQUENCE [LARGE SCALE GENOMIC DNA]</scope>
    <source>
        <strain evidence="25 26">DSM 27165</strain>
    </source>
</reference>
<dbReference type="PANTHER" id="PTHR11136">
    <property type="entry name" value="FOLYLPOLYGLUTAMATE SYNTHASE-RELATED"/>
    <property type="match status" value="1"/>
</dbReference>
<dbReference type="PIRSF" id="PIRSF001563">
    <property type="entry name" value="Folylpolyglu_synth"/>
    <property type="match status" value="1"/>
</dbReference>
<comment type="cofactor">
    <cofactor evidence="1">
        <name>Mg(2+)</name>
        <dbReference type="ChEBI" id="CHEBI:18420"/>
    </cofactor>
</comment>
<evidence type="ECO:0000313" key="26">
    <source>
        <dbReference type="Proteomes" id="UP000575898"/>
    </source>
</evidence>
<evidence type="ECO:0000256" key="1">
    <source>
        <dbReference type="ARBA" id="ARBA00001946"/>
    </source>
</evidence>
<dbReference type="GO" id="GO:0005524">
    <property type="term" value="F:ATP binding"/>
    <property type="evidence" value="ECO:0007669"/>
    <property type="project" value="UniProtKB-KW"/>
</dbReference>
<evidence type="ECO:0000256" key="2">
    <source>
        <dbReference type="ARBA" id="ARBA00002714"/>
    </source>
</evidence>
<comment type="catalytic activity">
    <reaction evidence="21">
        <text>(6R)-5,10-methylenetetrahydrofolyl-(gamma-L-Glu)(n) + L-glutamate + ATP = (6R)-5,10-methylenetetrahydrofolyl-(gamma-L-Glu)(n+1) + ADP + phosphate + H(+)</text>
        <dbReference type="Rhea" id="RHEA:51912"/>
        <dbReference type="Rhea" id="RHEA-COMP:13257"/>
        <dbReference type="Rhea" id="RHEA-COMP:13258"/>
        <dbReference type="ChEBI" id="CHEBI:15378"/>
        <dbReference type="ChEBI" id="CHEBI:29985"/>
        <dbReference type="ChEBI" id="CHEBI:30616"/>
        <dbReference type="ChEBI" id="CHEBI:43474"/>
        <dbReference type="ChEBI" id="CHEBI:136572"/>
        <dbReference type="ChEBI" id="CHEBI:456216"/>
        <dbReference type="EC" id="6.3.2.17"/>
    </reaction>
</comment>
<evidence type="ECO:0000256" key="7">
    <source>
        <dbReference type="ARBA" id="ARBA00013023"/>
    </source>
</evidence>
<comment type="catalytic activity">
    <reaction evidence="20">
        <text>10-formyltetrahydrofolyl-(gamma-L-Glu)(n) + L-glutamate + ATP = 10-formyltetrahydrofolyl-(gamma-L-Glu)(n+1) + ADP + phosphate + H(+)</text>
        <dbReference type="Rhea" id="RHEA:51904"/>
        <dbReference type="Rhea" id="RHEA-COMP:13088"/>
        <dbReference type="Rhea" id="RHEA-COMP:14300"/>
        <dbReference type="ChEBI" id="CHEBI:15378"/>
        <dbReference type="ChEBI" id="CHEBI:29985"/>
        <dbReference type="ChEBI" id="CHEBI:30616"/>
        <dbReference type="ChEBI" id="CHEBI:43474"/>
        <dbReference type="ChEBI" id="CHEBI:134413"/>
        <dbReference type="ChEBI" id="CHEBI:456216"/>
        <dbReference type="EC" id="6.3.2.17"/>
    </reaction>
</comment>
<keyword evidence="15" id="KW-0289">Folate biosynthesis</keyword>
<keyword evidence="10 25" id="KW-0436">Ligase</keyword>
<dbReference type="InterPro" id="IPR018109">
    <property type="entry name" value="Folylpolyglutamate_synth_CS"/>
</dbReference>
<dbReference type="UniPathway" id="UPA00077">
    <property type="reaction ID" value="UER00157"/>
</dbReference>
<gene>
    <name evidence="25" type="ORF">HNQ59_002087</name>
</gene>
<evidence type="ECO:0000256" key="14">
    <source>
        <dbReference type="ARBA" id="ARBA00022842"/>
    </source>
</evidence>
<name>A0A840MHW0_9PROT</name>
<dbReference type="SUPFAM" id="SSF53623">
    <property type="entry name" value="MurD-like peptide ligases, catalytic domain"/>
    <property type="match status" value="1"/>
</dbReference>
<dbReference type="GO" id="GO:0046654">
    <property type="term" value="P:tetrahydrofolate biosynthetic process"/>
    <property type="evidence" value="ECO:0007669"/>
    <property type="project" value="UniProtKB-UniPathway"/>
</dbReference>
<comment type="pathway">
    <text evidence="4">Cofactor biosynthesis; tetrahydrofolylpolyglutamate biosynthesis.</text>
</comment>
<dbReference type="Pfam" id="PF08245">
    <property type="entry name" value="Mur_ligase_M"/>
    <property type="match status" value="1"/>
</dbReference>
<evidence type="ECO:0000256" key="22">
    <source>
        <dbReference type="ARBA" id="ARBA00049161"/>
    </source>
</evidence>
<dbReference type="InterPro" id="IPR001645">
    <property type="entry name" value="Folylpolyglutamate_synth"/>
</dbReference>
<evidence type="ECO:0000256" key="8">
    <source>
        <dbReference type="ARBA" id="ARBA00013025"/>
    </source>
</evidence>
<comment type="similarity">
    <text evidence="5">Belongs to the folylpolyglutamate synthase family.</text>
</comment>
<evidence type="ECO:0000256" key="19">
    <source>
        <dbReference type="ARBA" id="ARBA00047493"/>
    </source>
</evidence>